<organism evidence="3 4">
    <name type="scientific">Christiangramia sediminicola</name>
    <dbReference type="NCBI Taxonomy" id="3073267"/>
    <lineage>
        <taxon>Bacteria</taxon>
        <taxon>Pseudomonadati</taxon>
        <taxon>Bacteroidota</taxon>
        <taxon>Flavobacteriia</taxon>
        <taxon>Flavobacteriales</taxon>
        <taxon>Flavobacteriaceae</taxon>
        <taxon>Christiangramia</taxon>
    </lineage>
</organism>
<feature type="domain" description="DUF4174" evidence="2">
    <location>
        <begin position="22"/>
        <end position="136"/>
    </location>
</feature>
<reference evidence="4" key="1">
    <citation type="submission" date="2023-07" db="EMBL/GenBank/DDBJ databases">
        <title>Christiangramia sp. SM2212., a novel bacterium of the family Flavobacteriaceae isolated from the sea sediment.</title>
        <authorList>
            <person name="Wang J."/>
            <person name="Zhang X."/>
        </authorList>
    </citation>
    <scope>NUCLEOTIDE SEQUENCE [LARGE SCALE GENOMIC DNA]</scope>
    <source>
        <strain evidence="4">SM2212</strain>
    </source>
</reference>
<keyword evidence="1" id="KW-0732">Signal</keyword>
<evidence type="ECO:0000259" key="2">
    <source>
        <dbReference type="Pfam" id="PF13778"/>
    </source>
</evidence>
<comment type="caution">
    <text evidence="3">The sequence shown here is derived from an EMBL/GenBank/DDBJ whole genome shotgun (WGS) entry which is preliminary data.</text>
</comment>
<dbReference type="Proteomes" id="UP001257234">
    <property type="component" value="Unassembled WGS sequence"/>
</dbReference>
<dbReference type="Pfam" id="PF13778">
    <property type="entry name" value="DUF4174"/>
    <property type="match status" value="1"/>
</dbReference>
<dbReference type="RefSeq" id="WP_309562401.1">
    <property type="nucleotide sequence ID" value="NZ_JAVJIU010000004.1"/>
</dbReference>
<accession>A0ABU1ET16</accession>
<evidence type="ECO:0000256" key="1">
    <source>
        <dbReference type="ARBA" id="ARBA00022729"/>
    </source>
</evidence>
<proteinExistence type="predicted"/>
<evidence type="ECO:0000313" key="4">
    <source>
        <dbReference type="Proteomes" id="UP001257234"/>
    </source>
</evidence>
<sequence>MKKLLILGILICTLQTMNSQDLKEYQWENRLVVVFSTNHTNEIVQQQLEIFKKNKKDFEERKLIMIQAVPGKHKEIFPENSDWKKSDVYNSKKETDSEFEVILLGLDGGVKLRQSELLQTKKLFGLIDSMPMRRAEMRDN</sequence>
<keyword evidence="4" id="KW-1185">Reference proteome</keyword>
<gene>
    <name evidence="3" type="ORF">RE431_12905</name>
</gene>
<name>A0ABU1ET16_9FLAO</name>
<evidence type="ECO:0000313" key="3">
    <source>
        <dbReference type="EMBL" id="MDR5591540.1"/>
    </source>
</evidence>
<protein>
    <submittedName>
        <fullName evidence="3">DUF4174 domain-containing protein</fullName>
    </submittedName>
</protein>
<dbReference type="EMBL" id="JAVJIU010000004">
    <property type="protein sequence ID" value="MDR5591540.1"/>
    <property type="molecule type" value="Genomic_DNA"/>
</dbReference>
<dbReference type="InterPro" id="IPR025232">
    <property type="entry name" value="DUF4174"/>
</dbReference>